<dbReference type="PANTHER" id="PTHR38050">
    <property type="match status" value="1"/>
</dbReference>
<keyword evidence="6" id="KW-0378">Hydrolase</keyword>
<dbReference type="AlphaFoldDB" id="A0A6A6HZ79"/>
<dbReference type="Gene3D" id="3.40.50.1820">
    <property type="entry name" value="alpha/beta hydrolase"/>
    <property type="match status" value="1"/>
</dbReference>
<evidence type="ECO:0000256" key="3">
    <source>
        <dbReference type="ARBA" id="ARBA00022525"/>
    </source>
</evidence>
<dbReference type="GO" id="GO:0045493">
    <property type="term" value="P:xylan catabolic process"/>
    <property type="evidence" value="ECO:0007669"/>
    <property type="project" value="UniProtKB-KW"/>
</dbReference>
<name>A0A6A6HZ79_9PLEO</name>
<dbReference type="EC" id="3.1.1.73" evidence="2"/>
<proteinExistence type="predicted"/>
<dbReference type="Proteomes" id="UP000800094">
    <property type="component" value="Unassembled WGS sequence"/>
</dbReference>
<dbReference type="GO" id="GO:0030600">
    <property type="term" value="F:feruloyl esterase activity"/>
    <property type="evidence" value="ECO:0007669"/>
    <property type="project" value="UniProtKB-EC"/>
</dbReference>
<accession>A0A6A6HZ79</accession>
<evidence type="ECO:0000256" key="4">
    <source>
        <dbReference type="ARBA" id="ARBA00022651"/>
    </source>
</evidence>
<dbReference type="EMBL" id="ML987205">
    <property type="protein sequence ID" value="KAF2243209.1"/>
    <property type="molecule type" value="Genomic_DNA"/>
</dbReference>
<keyword evidence="4" id="KW-0858">Xylan degradation</keyword>
<evidence type="ECO:0000256" key="1">
    <source>
        <dbReference type="ARBA" id="ARBA00004613"/>
    </source>
</evidence>
<evidence type="ECO:0000256" key="2">
    <source>
        <dbReference type="ARBA" id="ARBA00013091"/>
    </source>
</evidence>
<dbReference type="RefSeq" id="XP_033678213.1">
    <property type="nucleotide sequence ID" value="XM_033824222.1"/>
</dbReference>
<keyword evidence="8" id="KW-0624">Polysaccharide degradation</keyword>
<keyword evidence="3" id="KW-0964">Secreted</keyword>
<gene>
    <name evidence="10" type="ORF">BU26DRAFT_437198</name>
</gene>
<protein>
    <recommendedName>
        <fullName evidence="2">feruloyl esterase</fullName>
        <ecNumber evidence="2">3.1.1.73</ecNumber>
    </recommendedName>
</protein>
<evidence type="ECO:0000256" key="8">
    <source>
        <dbReference type="ARBA" id="ARBA00023326"/>
    </source>
</evidence>
<evidence type="ECO:0000256" key="5">
    <source>
        <dbReference type="ARBA" id="ARBA00022729"/>
    </source>
</evidence>
<reference evidence="10" key="1">
    <citation type="journal article" date="2020" name="Stud. Mycol.">
        <title>101 Dothideomycetes genomes: a test case for predicting lifestyles and emergence of pathogens.</title>
        <authorList>
            <person name="Haridas S."/>
            <person name="Albert R."/>
            <person name="Binder M."/>
            <person name="Bloem J."/>
            <person name="Labutti K."/>
            <person name="Salamov A."/>
            <person name="Andreopoulos B."/>
            <person name="Baker S."/>
            <person name="Barry K."/>
            <person name="Bills G."/>
            <person name="Bluhm B."/>
            <person name="Cannon C."/>
            <person name="Castanera R."/>
            <person name="Culley D."/>
            <person name="Daum C."/>
            <person name="Ezra D."/>
            <person name="Gonzalez J."/>
            <person name="Henrissat B."/>
            <person name="Kuo A."/>
            <person name="Liang C."/>
            <person name="Lipzen A."/>
            <person name="Lutzoni F."/>
            <person name="Magnuson J."/>
            <person name="Mondo S."/>
            <person name="Nolan M."/>
            <person name="Ohm R."/>
            <person name="Pangilinan J."/>
            <person name="Park H.-J."/>
            <person name="Ramirez L."/>
            <person name="Alfaro M."/>
            <person name="Sun H."/>
            <person name="Tritt A."/>
            <person name="Yoshinaga Y."/>
            <person name="Zwiers L.-H."/>
            <person name="Turgeon B."/>
            <person name="Goodwin S."/>
            <person name="Spatafora J."/>
            <person name="Crous P."/>
            <person name="Grigoriev I."/>
        </authorList>
    </citation>
    <scope>NUCLEOTIDE SEQUENCE</scope>
    <source>
        <strain evidence="10">CBS 122368</strain>
    </source>
</reference>
<evidence type="ECO:0000256" key="9">
    <source>
        <dbReference type="ARBA" id="ARBA00034075"/>
    </source>
</evidence>
<dbReference type="PANTHER" id="PTHR38050:SF2">
    <property type="entry name" value="FERULOYL ESTERASE C-RELATED"/>
    <property type="match status" value="1"/>
</dbReference>
<dbReference type="OrthoDB" id="424610at2759"/>
<comment type="subcellular location">
    <subcellularLocation>
        <location evidence="1">Secreted</location>
    </subcellularLocation>
</comment>
<sequence length="359" mass="38124">MHFPSPNSVAATLALNTLHSITAPPNPSNGCGNALRSGLAPGGASANFTLHSAQGGGERRYLVHLPAHFSPQNDRPAPMIIVLHAFTQTTASMEEVTGFSNADTNTDYVAVYPEGINNVWLGDPGAPNSSVIDDRPFIADLLNALDSTLCIDTSRIYTTGFSNGGGLSGLLACYPPTSSRIAAFSGVSAAYYTSGSLGYSLFEPEGCKPGNLPRRIPFLDIHGDSDSVIAYDGDNSAFDIDENGIPDPDTLAIPEWLGDWAARNGCPANVTVNTFIETGDVVNATTVLQNGTIAKTTWTCGGSSEVVTGYYVKGLGHGWPSTVPLSDEWLETFRWGPTTWNASAVLMEWFSRWSLPRGE</sequence>
<evidence type="ECO:0000256" key="7">
    <source>
        <dbReference type="ARBA" id="ARBA00023277"/>
    </source>
</evidence>
<evidence type="ECO:0000256" key="6">
    <source>
        <dbReference type="ARBA" id="ARBA00022801"/>
    </source>
</evidence>
<dbReference type="InterPro" id="IPR029058">
    <property type="entry name" value="AB_hydrolase_fold"/>
</dbReference>
<dbReference type="GO" id="GO:0005576">
    <property type="term" value="C:extracellular region"/>
    <property type="evidence" value="ECO:0007669"/>
    <property type="project" value="UniProtKB-SubCell"/>
</dbReference>
<comment type="catalytic activity">
    <reaction evidence="9">
        <text>feruloyl-polysaccharide + H2O = ferulate + polysaccharide.</text>
        <dbReference type="EC" id="3.1.1.73"/>
    </reaction>
</comment>
<organism evidence="10 11">
    <name type="scientific">Trematosphaeria pertusa</name>
    <dbReference type="NCBI Taxonomy" id="390896"/>
    <lineage>
        <taxon>Eukaryota</taxon>
        <taxon>Fungi</taxon>
        <taxon>Dikarya</taxon>
        <taxon>Ascomycota</taxon>
        <taxon>Pezizomycotina</taxon>
        <taxon>Dothideomycetes</taxon>
        <taxon>Pleosporomycetidae</taxon>
        <taxon>Pleosporales</taxon>
        <taxon>Massarineae</taxon>
        <taxon>Trematosphaeriaceae</taxon>
        <taxon>Trematosphaeria</taxon>
    </lineage>
</organism>
<dbReference type="GeneID" id="54577552"/>
<keyword evidence="5" id="KW-0732">Signal</keyword>
<evidence type="ECO:0000313" key="10">
    <source>
        <dbReference type="EMBL" id="KAF2243209.1"/>
    </source>
</evidence>
<evidence type="ECO:0000313" key="11">
    <source>
        <dbReference type="Proteomes" id="UP000800094"/>
    </source>
</evidence>
<dbReference type="SUPFAM" id="SSF53474">
    <property type="entry name" value="alpha/beta-Hydrolases"/>
    <property type="match status" value="1"/>
</dbReference>
<keyword evidence="11" id="KW-1185">Reference proteome</keyword>
<keyword evidence="7" id="KW-0119">Carbohydrate metabolism</keyword>
<dbReference type="InterPro" id="IPR043595">
    <property type="entry name" value="FaeB/C/D"/>
</dbReference>